<protein>
    <submittedName>
        <fullName evidence="2">Heavy metal RND transporter permease</fullName>
    </submittedName>
</protein>
<dbReference type="AlphaFoldDB" id="A0A2N0AMF8"/>
<feature type="transmembrane region" description="Helical" evidence="1">
    <location>
        <begin position="457"/>
        <end position="487"/>
    </location>
</feature>
<comment type="caution">
    <text evidence="2">The sequence shown here is derived from an EMBL/GenBank/DDBJ whole genome shotgun (WGS) entry which is preliminary data.</text>
</comment>
<feature type="transmembrane region" description="Helical" evidence="1">
    <location>
        <begin position="890"/>
        <end position="907"/>
    </location>
</feature>
<accession>A0A2N0AMF8</accession>
<dbReference type="Gene3D" id="3.30.2090.10">
    <property type="entry name" value="Multidrug efflux transporter AcrB TolC docking domain, DN and DC subdomains"/>
    <property type="match status" value="1"/>
</dbReference>
<keyword evidence="3" id="KW-1185">Reference proteome</keyword>
<evidence type="ECO:0000313" key="2">
    <source>
        <dbReference type="EMBL" id="PJZ85381.1"/>
    </source>
</evidence>
<dbReference type="InterPro" id="IPR001036">
    <property type="entry name" value="Acrflvin-R"/>
</dbReference>
<dbReference type="OrthoDB" id="346043at2"/>
<dbReference type="EMBL" id="NPDX01000001">
    <property type="protein sequence ID" value="PJZ85381.1"/>
    <property type="molecule type" value="Genomic_DNA"/>
</dbReference>
<dbReference type="Gene3D" id="3.30.70.1430">
    <property type="entry name" value="Multidrug efflux transporter AcrB pore domain"/>
    <property type="match status" value="2"/>
</dbReference>
<feature type="transmembrane region" description="Helical" evidence="1">
    <location>
        <begin position="928"/>
        <end position="952"/>
    </location>
</feature>
<dbReference type="PANTHER" id="PTHR32063">
    <property type="match status" value="1"/>
</dbReference>
<dbReference type="PRINTS" id="PR00702">
    <property type="entry name" value="ACRIFLAVINRP"/>
</dbReference>
<dbReference type="GO" id="GO:0042910">
    <property type="term" value="F:xenobiotic transmembrane transporter activity"/>
    <property type="evidence" value="ECO:0007669"/>
    <property type="project" value="TreeGrafter"/>
</dbReference>
<dbReference type="RefSeq" id="WP_100742282.1">
    <property type="nucleotide sequence ID" value="NZ_NPDW01000001.1"/>
</dbReference>
<feature type="transmembrane region" description="Helical" evidence="1">
    <location>
        <begin position="16"/>
        <end position="33"/>
    </location>
</feature>
<organism evidence="2 3">
    <name type="scientific">Leptospira harrisiae</name>
    <dbReference type="NCBI Taxonomy" id="2023189"/>
    <lineage>
        <taxon>Bacteria</taxon>
        <taxon>Pseudomonadati</taxon>
        <taxon>Spirochaetota</taxon>
        <taxon>Spirochaetia</taxon>
        <taxon>Leptospirales</taxon>
        <taxon>Leptospiraceae</taxon>
        <taxon>Leptospira</taxon>
    </lineage>
</organism>
<dbReference type="Proteomes" id="UP000232145">
    <property type="component" value="Unassembled WGS sequence"/>
</dbReference>
<feature type="transmembrane region" description="Helical" evidence="1">
    <location>
        <begin position="429"/>
        <end position="451"/>
    </location>
</feature>
<evidence type="ECO:0000256" key="1">
    <source>
        <dbReference type="SAM" id="Phobius"/>
    </source>
</evidence>
<feature type="transmembrane region" description="Helical" evidence="1">
    <location>
        <begin position="831"/>
        <end position="854"/>
    </location>
</feature>
<feature type="transmembrane region" description="Helical" evidence="1">
    <location>
        <begin position="333"/>
        <end position="351"/>
    </location>
</feature>
<proteinExistence type="predicted"/>
<feature type="transmembrane region" description="Helical" evidence="1">
    <location>
        <begin position="358"/>
        <end position="378"/>
    </location>
</feature>
<keyword evidence="1" id="KW-0472">Membrane</keyword>
<feature type="transmembrane region" description="Helical" evidence="1">
    <location>
        <begin position="964"/>
        <end position="986"/>
    </location>
</feature>
<feature type="transmembrane region" description="Helical" evidence="1">
    <location>
        <begin position="522"/>
        <end position="542"/>
    </location>
</feature>
<dbReference type="SUPFAM" id="SSF82693">
    <property type="entry name" value="Multidrug efflux transporter AcrB pore domain, PN1, PN2, PC1 and PC2 subdomains"/>
    <property type="match status" value="2"/>
</dbReference>
<reference evidence="2 3" key="1">
    <citation type="submission" date="2017-07" db="EMBL/GenBank/DDBJ databases">
        <title>Leptospira spp. isolated from tropical soils.</title>
        <authorList>
            <person name="Thibeaux R."/>
            <person name="Iraola G."/>
            <person name="Ferres I."/>
            <person name="Bierque E."/>
            <person name="Girault D."/>
            <person name="Soupe-Gilbert M.-E."/>
            <person name="Picardeau M."/>
            <person name="Goarant C."/>
        </authorList>
    </citation>
    <scope>NUCLEOTIDE SEQUENCE [LARGE SCALE GENOMIC DNA]</scope>
    <source>
        <strain evidence="2 3">FH2-B-A1</strain>
    </source>
</reference>
<dbReference type="PANTHER" id="PTHR32063:SF0">
    <property type="entry name" value="SWARMING MOTILITY PROTEIN SWRC"/>
    <property type="match status" value="1"/>
</dbReference>
<dbReference type="Pfam" id="PF00873">
    <property type="entry name" value="ACR_tran"/>
    <property type="match status" value="2"/>
</dbReference>
<evidence type="ECO:0000313" key="3">
    <source>
        <dbReference type="Proteomes" id="UP000232145"/>
    </source>
</evidence>
<gene>
    <name evidence="2" type="ORF">CH364_03835</name>
</gene>
<dbReference type="GO" id="GO:0005886">
    <property type="term" value="C:plasma membrane"/>
    <property type="evidence" value="ECO:0007669"/>
    <property type="project" value="TreeGrafter"/>
</dbReference>
<keyword evidence="1" id="KW-0812">Transmembrane</keyword>
<sequence>MKIEIFVLSLFKHKRLYSVICISMVIAVFFRISELEIWLLPKLTPARFFILTEFPNHSAEDTDRMVSLPISEMISSVKFVERIRTISEHNKSIVQIDLQFDVSTRDFKEDLYQTILEMKDKLPFGVGTSRLVQGEIDDHPFFEILIPKEGSSDLSQLQFHLKQLVFQLERISGVTEVRISGNPIKSSFISLRPQVLDVFPINIHELELQILAGIRGGSLGLVEEYTNETELKFSPDILNHQNLFEFPIHLGNGNSVSLGRLASIYEAESPKEKLTRFNGKDSIYISIFTESVANPLKLSSEIKSKLENSDPILASEIFYDGSTELQNQITQSAFNMIWGLGFAFLFSFLLYRTLMPALILFGSVLFSLVLFFHLILFFSISINLLSLGGISVGIGLLFDASNLTVFAIRKHLSENFPTLDAVTQGIRSVLVSLISSSLTTIVVFIPLLFYQMHWRDFFFDSGVCIALLVFCSFVSSVFVVPLLSILMSEKLKYKNKKSIIEDFLLRIYNNTNHLFSLRNLRIVMFVMVLVSFFCYFCLGLKFEIFPKQSSVGIRLQMVPKHQMSLEEELRFVYALEKKIKIFDPGLSSFVSPIYSYDDKVQHPQKAIPIEFKFLGFTKEKELDLIFSHEHWQSKWDWKLEQIHSQVTRALPFIPIDSVTFLHENWEELKQIAINFQSQSNTKSSDGKFDFLPKTITLEDWSRTQIPDPAWHPNEEDLKQKFLYEQSPKYLGSFGDINKTDLYLGLEPFLSKETNSNEFSTISFKTKTNESTFLSTLFTTKKKESLDQFRRESGLFYLEWVGQILDLDPMVLDPKGRLSLLKVSLDEEIKKFYLILLILLLVSLLFIYLALVGIYESFRIPAFYLLIAFVYLVVTYIFIICLFTNFHLGHYIGFVVLLGLSIDSISLFGERWVEVSNHIVAASERQENVFRWLALPIVLNAGTTMMGLFPVIFFVSPGSEFSRSIATTMFVGILISLIFVFYLYPLFFQKFWKKIQ</sequence>
<feature type="transmembrane region" description="Helical" evidence="1">
    <location>
        <begin position="861"/>
        <end position="884"/>
    </location>
</feature>
<keyword evidence="1" id="KW-1133">Transmembrane helix</keyword>
<dbReference type="InterPro" id="IPR027463">
    <property type="entry name" value="AcrB_DN_DC_subdom"/>
</dbReference>
<feature type="transmembrane region" description="Helical" evidence="1">
    <location>
        <begin position="384"/>
        <end position="408"/>
    </location>
</feature>
<dbReference type="Gene3D" id="3.30.70.1320">
    <property type="entry name" value="Multidrug efflux transporter AcrB pore domain like"/>
    <property type="match status" value="1"/>
</dbReference>
<dbReference type="Gene3D" id="1.20.1640.10">
    <property type="entry name" value="Multidrug efflux transporter AcrB transmembrane domain"/>
    <property type="match status" value="3"/>
</dbReference>
<name>A0A2N0AMF8_9LEPT</name>
<dbReference type="SUPFAM" id="SSF82866">
    <property type="entry name" value="Multidrug efflux transporter AcrB transmembrane domain"/>
    <property type="match status" value="2"/>
</dbReference>